<gene>
    <name evidence="2" type="ORF">GWK47_041909</name>
</gene>
<sequence>MQYQSLKGQREASSRGSPTSGSLPGAAPMPPAPAATTAVPSSAGAAPTTAGAGAGAGAGASMPVGGPAGPGSGSPQGVGMAGAPPTRPLSVPIGAADVDAIRRERDFFKQQMEYFRQQLGQAGRAAPVVPGLGMAMDSDRASARGPLQRGSSDPSPPLESDPSVAAMRGDLRASQQERDFFRQQYENLKSSMSQPHPQASSLISIVYFFERGEKS</sequence>
<evidence type="ECO:0000256" key="1">
    <source>
        <dbReference type="SAM" id="MobiDB-lite"/>
    </source>
</evidence>
<accession>A0A8J4YIL8</accession>
<comment type="caution">
    <text evidence="2">The sequence shown here is derived from an EMBL/GenBank/DDBJ whole genome shotgun (WGS) entry which is preliminary data.</text>
</comment>
<feature type="compositionally biased region" description="Gly residues" evidence="1">
    <location>
        <begin position="66"/>
        <end position="80"/>
    </location>
</feature>
<reference evidence="2" key="1">
    <citation type="submission" date="2020-07" db="EMBL/GenBank/DDBJ databases">
        <title>The High-quality genome of the commercially important snow crab, Chionoecetes opilio.</title>
        <authorList>
            <person name="Jeong J.-H."/>
            <person name="Ryu S."/>
        </authorList>
    </citation>
    <scope>NUCLEOTIDE SEQUENCE</scope>
    <source>
        <strain evidence="2">MADBK_172401_WGS</strain>
        <tissue evidence="2">Digestive gland</tissue>
    </source>
</reference>
<feature type="region of interest" description="Disordered" evidence="1">
    <location>
        <begin position="129"/>
        <end position="198"/>
    </location>
</feature>
<name>A0A8J4YIL8_CHIOP</name>
<dbReference type="AlphaFoldDB" id="A0A8J4YIL8"/>
<proteinExistence type="predicted"/>
<keyword evidence="3" id="KW-1185">Reference proteome</keyword>
<protein>
    <submittedName>
        <fullName evidence="2">Uncharacterized protein</fullName>
    </submittedName>
</protein>
<organism evidence="2 3">
    <name type="scientific">Chionoecetes opilio</name>
    <name type="common">Atlantic snow crab</name>
    <name type="synonym">Cancer opilio</name>
    <dbReference type="NCBI Taxonomy" id="41210"/>
    <lineage>
        <taxon>Eukaryota</taxon>
        <taxon>Metazoa</taxon>
        <taxon>Ecdysozoa</taxon>
        <taxon>Arthropoda</taxon>
        <taxon>Crustacea</taxon>
        <taxon>Multicrustacea</taxon>
        <taxon>Malacostraca</taxon>
        <taxon>Eumalacostraca</taxon>
        <taxon>Eucarida</taxon>
        <taxon>Decapoda</taxon>
        <taxon>Pleocyemata</taxon>
        <taxon>Brachyura</taxon>
        <taxon>Eubrachyura</taxon>
        <taxon>Majoidea</taxon>
        <taxon>Majidae</taxon>
        <taxon>Chionoecetes</taxon>
    </lineage>
</organism>
<feature type="compositionally biased region" description="Basic and acidic residues" evidence="1">
    <location>
        <begin position="169"/>
        <end position="181"/>
    </location>
</feature>
<dbReference type="OrthoDB" id="6351470at2759"/>
<dbReference type="EMBL" id="JACEEZ010007691">
    <property type="protein sequence ID" value="KAG0723804.1"/>
    <property type="molecule type" value="Genomic_DNA"/>
</dbReference>
<feature type="region of interest" description="Disordered" evidence="1">
    <location>
        <begin position="1"/>
        <end position="97"/>
    </location>
</feature>
<evidence type="ECO:0000313" key="3">
    <source>
        <dbReference type="Proteomes" id="UP000770661"/>
    </source>
</evidence>
<feature type="compositionally biased region" description="Polar residues" evidence="1">
    <location>
        <begin position="184"/>
        <end position="198"/>
    </location>
</feature>
<feature type="compositionally biased region" description="Low complexity" evidence="1">
    <location>
        <begin position="34"/>
        <end position="51"/>
    </location>
</feature>
<evidence type="ECO:0000313" key="2">
    <source>
        <dbReference type="EMBL" id="KAG0723804.1"/>
    </source>
</evidence>
<dbReference type="Proteomes" id="UP000770661">
    <property type="component" value="Unassembled WGS sequence"/>
</dbReference>